<keyword evidence="9" id="KW-0677">Repeat</keyword>
<evidence type="ECO:0000256" key="14">
    <source>
        <dbReference type="SAM" id="MobiDB-lite"/>
    </source>
</evidence>
<dbReference type="Gene3D" id="1.20.120.1750">
    <property type="match status" value="1"/>
</dbReference>
<evidence type="ECO:0000256" key="12">
    <source>
        <dbReference type="ARBA" id="ARBA00022833"/>
    </source>
</evidence>
<dbReference type="InterPro" id="IPR002867">
    <property type="entry name" value="IBR_dom"/>
</dbReference>
<keyword evidence="8" id="KW-0479">Metal-binding</keyword>
<evidence type="ECO:0000256" key="10">
    <source>
        <dbReference type="ARBA" id="ARBA00022771"/>
    </source>
</evidence>
<evidence type="ECO:0000256" key="5">
    <source>
        <dbReference type="ARBA" id="ARBA00005884"/>
    </source>
</evidence>
<evidence type="ECO:0000256" key="11">
    <source>
        <dbReference type="ARBA" id="ARBA00022786"/>
    </source>
</evidence>
<dbReference type="PROSITE" id="PS51873">
    <property type="entry name" value="TRIAD"/>
    <property type="match status" value="1"/>
</dbReference>
<dbReference type="FunFam" id="1.20.120.1750:FF:000005">
    <property type="entry name" value="RBR-type E3 ubiquitin transferase"/>
    <property type="match status" value="1"/>
</dbReference>
<dbReference type="SMART" id="SM00647">
    <property type="entry name" value="IBR"/>
    <property type="match status" value="2"/>
</dbReference>
<keyword evidence="10 13" id="KW-0863">Zinc-finger</keyword>
<dbReference type="GO" id="GO:0008270">
    <property type="term" value="F:zinc ion binding"/>
    <property type="evidence" value="ECO:0007669"/>
    <property type="project" value="UniProtKB-KW"/>
</dbReference>
<protein>
    <recommendedName>
        <fullName evidence="6">RBR-type E3 ubiquitin transferase</fullName>
        <ecNumber evidence="6">2.3.2.31</ecNumber>
    </recommendedName>
</protein>
<dbReference type="InterPro" id="IPR031127">
    <property type="entry name" value="E3_UB_ligase_RBR"/>
</dbReference>
<dbReference type="Gene3D" id="3.30.40.10">
    <property type="entry name" value="Zinc/RING finger domain, C3HC4 (zinc finger)"/>
    <property type="match status" value="1"/>
</dbReference>
<comment type="function">
    <text evidence="3">Might act as an E3 ubiquitin-protein ligase, or as part of E3 complex, which accepts ubiquitin from specific E2 ubiquitin-conjugating enzymes and then transfers it to substrates.</text>
</comment>
<reference evidence="18" key="1">
    <citation type="journal article" date="2021" name="Front. Plant Sci.">
        <title>Chromosome-Scale Genome Assembly for Chinese Sour Jujube and Insights Into Its Genome Evolution and Domestication Signature.</title>
        <authorList>
            <person name="Shen L.-Y."/>
            <person name="Luo H."/>
            <person name="Wang X.-L."/>
            <person name="Wang X.-M."/>
            <person name="Qiu X.-J."/>
            <person name="Liu H."/>
            <person name="Zhou S.-S."/>
            <person name="Jia K.-H."/>
            <person name="Nie S."/>
            <person name="Bao Y.-T."/>
            <person name="Zhang R.-G."/>
            <person name="Yun Q.-Z."/>
            <person name="Chai Y.-H."/>
            <person name="Lu J.-Y."/>
            <person name="Li Y."/>
            <person name="Zhao S.-W."/>
            <person name="Mao J.-F."/>
            <person name="Jia S.-G."/>
            <person name="Mao Y.-M."/>
        </authorList>
    </citation>
    <scope>NUCLEOTIDE SEQUENCE</scope>
    <source>
        <strain evidence="18">AT0</strain>
        <tissue evidence="18">Leaf</tissue>
    </source>
</reference>
<feature type="domain" description="RING-type" evidence="17">
    <location>
        <begin position="152"/>
        <end position="361"/>
    </location>
</feature>
<name>A0A978UTT7_ZIZJJ</name>
<dbReference type="SUPFAM" id="SSF90209">
    <property type="entry name" value="Ran binding protein zinc finger-like"/>
    <property type="match status" value="1"/>
</dbReference>
<dbReference type="InterPro" id="IPR044066">
    <property type="entry name" value="TRIAD_supradom"/>
</dbReference>
<gene>
    <name evidence="18" type="ORF">FEM48_Zijuj09G0155500</name>
</gene>
<evidence type="ECO:0000256" key="2">
    <source>
        <dbReference type="ARBA" id="ARBA00001947"/>
    </source>
</evidence>
<comment type="pathway">
    <text evidence="4">Protein modification; protein ubiquitination.</text>
</comment>
<feature type="compositionally biased region" description="Low complexity" evidence="14">
    <location>
        <begin position="26"/>
        <end position="35"/>
    </location>
</feature>
<feature type="domain" description="RanBP2-type" evidence="16">
    <location>
        <begin position="563"/>
        <end position="590"/>
    </location>
</feature>
<dbReference type="Pfam" id="PF21235">
    <property type="entry name" value="UBA_ARI1"/>
    <property type="match status" value="1"/>
</dbReference>
<dbReference type="InterPro" id="IPR054694">
    <property type="entry name" value="Parkin-like_IBR"/>
</dbReference>
<dbReference type="PROSITE" id="PS01358">
    <property type="entry name" value="ZF_RANBP2_1"/>
    <property type="match status" value="1"/>
</dbReference>
<evidence type="ECO:0000313" key="18">
    <source>
        <dbReference type="EMBL" id="KAH7518287.1"/>
    </source>
</evidence>
<dbReference type="PROSITE" id="PS50089">
    <property type="entry name" value="ZF_RING_2"/>
    <property type="match status" value="1"/>
</dbReference>
<dbReference type="SUPFAM" id="SSF57850">
    <property type="entry name" value="RING/U-box"/>
    <property type="match status" value="3"/>
</dbReference>
<dbReference type="Pfam" id="PF19422">
    <property type="entry name" value="Ariadne"/>
    <property type="match status" value="1"/>
</dbReference>
<evidence type="ECO:0000256" key="7">
    <source>
        <dbReference type="ARBA" id="ARBA00022679"/>
    </source>
</evidence>
<organism evidence="18 19">
    <name type="scientific">Ziziphus jujuba var. spinosa</name>
    <dbReference type="NCBI Taxonomy" id="714518"/>
    <lineage>
        <taxon>Eukaryota</taxon>
        <taxon>Viridiplantae</taxon>
        <taxon>Streptophyta</taxon>
        <taxon>Embryophyta</taxon>
        <taxon>Tracheophyta</taxon>
        <taxon>Spermatophyta</taxon>
        <taxon>Magnoliopsida</taxon>
        <taxon>eudicotyledons</taxon>
        <taxon>Gunneridae</taxon>
        <taxon>Pentapetalae</taxon>
        <taxon>rosids</taxon>
        <taxon>fabids</taxon>
        <taxon>Rosales</taxon>
        <taxon>Rhamnaceae</taxon>
        <taxon>Paliureae</taxon>
        <taxon>Ziziphus</taxon>
    </lineage>
</organism>
<evidence type="ECO:0000256" key="9">
    <source>
        <dbReference type="ARBA" id="ARBA00022737"/>
    </source>
</evidence>
<comment type="catalytic activity">
    <reaction evidence="1">
        <text>[E2 ubiquitin-conjugating enzyme]-S-ubiquitinyl-L-cysteine + [acceptor protein]-L-lysine = [E2 ubiquitin-conjugating enzyme]-L-cysteine + [acceptor protein]-N(6)-ubiquitinyl-L-lysine.</text>
        <dbReference type="EC" id="2.3.2.31"/>
    </reaction>
</comment>
<keyword evidence="7" id="KW-0808">Transferase</keyword>
<dbReference type="FunFam" id="3.30.40.10:FF:000019">
    <property type="entry name" value="RBR-type E3 ubiquitin transferase"/>
    <property type="match status" value="1"/>
</dbReference>
<sequence>MDSEDDFGCDYDDDDFYFAGDDDNNDSATTAAAAVDSDDEEEADVAADYEFSDNYPDDSNEIASNRHQQNFSILTEADIYQRQEDDINRVSTVLSISKAAATILLRHYNWNVSKVHDEWFADEEKVRTVVGLREKEKEEQPIAVVDRPNKLSKLTCGICLEAYPSDRILYTSEANCGHPFCSECWTGYISTAINDGPGCLVLRCPEPSCAAAVGLDMIGSLASNEEIGKYSRYLIRSYVEHSRKIKWCPAPGCEYAVDFVFGSSGNYDVTCRCSFSFCWNCSEDAHRPVDCETVAKWTAKNSSESENTTWILAKTKPCPKCKRPIEKNHGCMHMTCREPCKFQFCWLCLSAWSGHSCNRYERAKHDEDEKKREMAKKYIERYTHYYERWATNESSRQKAIADLQQMQTVNLEKLSGIQCQPVTQLKFITEAWLQIIECRRVLKWTYAYGYYLPDHENAKRQLFEYLQGQAESGLERLHHCAEKELQQYLNAEEPSEGFIGFRSKLAGLTSVTGNYFENLVQALENGLSDVKAHGSCSRAASSKNLGETSSKVRGSRGSRNIDEWGYWSCEHCTFANVKTATICHMCYQRR</sequence>
<evidence type="ECO:0000256" key="1">
    <source>
        <dbReference type="ARBA" id="ARBA00001798"/>
    </source>
</evidence>
<dbReference type="Pfam" id="PF22605">
    <property type="entry name" value="IBR_2"/>
    <property type="match status" value="1"/>
</dbReference>
<dbReference type="Pfam" id="PF01485">
    <property type="entry name" value="IBR"/>
    <property type="match status" value="1"/>
</dbReference>
<dbReference type="GO" id="GO:0016567">
    <property type="term" value="P:protein ubiquitination"/>
    <property type="evidence" value="ECO:0007669"/>
    <property type="project" value="InterPro"/>
</dbReference>
<dbReference type="GO" id="GO:0061630">
    <property type="term" value="F:ubiquitin protein ligase activity"/>
    <property type="evidence" value="ECO:0007669"/>
    <property type="project" value="UniProtKB-EC"/>
</dbReference>
<dbReference type="EMBL" id="JAEACU010000009">
    <property type="protein sequence ID" value="KAH7518287.1"/>
    <property type="molecule type" value="Genomic_DNA"/>
</dbReference>
<dbReference type="Proteomes" id="UP000813462">
    <property type="component" value="Unassembled WGS sequence"/>
</dbReference>
<accession>A0A978UTT7</accession>
<comment type="caution">
    <text evidence="18">The sequence shown here is derived from an EMBL/GenBank/DDBJ whole genome shotgun (WGS) entry which is preliminary data.</text>
</comment>
<feature type="region of interest" description="Disordered" evidence="14">
    <location>
        <begin position="18"/>
        <end position="44"/>
    </location>
</feature>
<evidence type="ECO:0000256" key="6">
    <source>
        <dbReference type="ARBA" id="ARBA00012251"/>
    </source>
</evidence>
<keyword evidence="12" id="KW-0862">Zinc</keyword>
<dbReference type="InterPro" id="IPR036443">
    <property type="entry name" value="Znf_RanBP2_sf"/>
</dbReference>
<evidence type="ECO:0000256" key="4">
    <source>
        <dbReference type="ARBA" id="ARBA00004906"/>
    </source>
</evidence>
<comment type="similarity">
    <text evidence="5">Belongs to the RBR family. Ariadne subfamily.</text>
</comment>
<feature type="domain" description="RING-type" evidence="15">
    <location>
        <begin position="156"/>
        <end position="203"/>
    </location>
</feature>
<dbReference type="SMR" id="A0A978UTT7"/>
<dbReference type="EC" id="2.3.2.31" evidence="6"/>
<evidence type="ECO:0000259" key="15">
    <source>
        <dbReference type="PROSITE" id="PS50089"/>
    </source>
</evidence>
<dbReference type="CDD" id="cd20346">
    <property type="entry name" value="BRcat_RBR_ANKIB1"/>
    <property type="match status" value="1"/>
</dbReference>
<keyword evidence="11" id="KW-0833">Ubl conjugation pathway</keyword>
<evidence type="ECO:0000259" key="17">
    <source>
        <dbReference type="PROSITE" id="PS51873"/>
    </source>
</evidence>
<dbReference type="AlphaFoldDB" id="A0A978UTT7"/>
<dbReference type="InterPro" id="IPR001841">
    <property type="entry name" value="Znf_RING"/>
</dbReference>
<dbReference type="InterPro" id="IPR048962">
    <property type="entry name" value="ARIH1-like_UBL"/>
</dbReference>
<dbReference type="PANTHER" id="PTHR11685">
    <property type="entry name" value="RBR FAMILY RING FINGER AND IBR DOMAIN-CONTAINING"/>
    <property type="match status" value="1"/>
</dbReference>
<evidence type="ECO:0000256" key="3">
    <source>
        <dbReference type="ARBA" id="ARBA00003976"/>
    </source>
</evidence>
<dbReference type="OrthoDB" id="10009520at2759"/>
<dbReference type="InterPro" id="IPR045840">
    <property type="entry name" value="Ariadne"/>
</dbReference>
<evidence type="ECO:0000259" key="16">
    <source>
        <dbReference type="PROSITE" id="PS50199"/>
    </source>
</evidence>
<proteinExistence type="inferred from homology"/>
<comment type="cofactor">
    <cofactor evidence="2">
        <name>Zn(2+)</name>
        <dbReference type="ChEBI" id="CHEBI:29105"/>
    </cofactor>
</comment>
<evidence type="ECO:0000313" key="19">
    <source>
        <dbReference type="Proteomes" id="UP000813462"/>
    </source>
</evidence>
<evidence type="ECO:0000256" key="8">
    <source>
        <dbReference type="ARBA" id="ARBA00022723"/>
    </source>
</evidence>
<dbReference type="InterPro" id="IPR013083">
    <property type="entry name" value="Znf_RING/FYVE/PHD"/>
</dbReference>
<dbReference type="InterPro" id="IPR001876">
    <property type="entry name" value="Znf_RanBP2"/>
</dbReference>
<evidence type="ECO:0000256" key="13">
    <source>
        <dbReference type="PROSITE-ProRule" id="PRU00322"/>
    </source>
</evidence>
<dbReference type="PROSITE" id="PS50199">
    <property type="entry name" value="ZF_RANBP2_2"/>
    <property type="match status" value="1"/>
</dbReference>